<gene>
    <name evidence="3" type="ORF">D4L85_05730</name>
</gene>
<feature type="transmembrane region" description="Helical" evidence="1">
    <location>
        <begin position="112"/>
        <end position="133"/>
    </location>
</feature>
<dbReference type="Pfam" id="PF09925">
    <property type="entry name" value="DUF2157"/>
    <property type="match status" value="1"/>
</dbReference>
<evidence type="ECO:0000259" key="2">
    <source>
        <dbReference type="Pfam" id="PF09925"/>
    </source>
</evidence>
<feature type="transmembrane region" description="Helical" evidence="1">
    <location>
        <begin position="256"/>
        <end position="273"/>
    </location>
</feature>
<evidence type="ECO:0000313" key="4">
    <source>
        <dbReference type="Proteomes" id="UP000266183"/>
    </source>
</evidence>
<sequence>MERRRHRVRCKDKHTVCAHILCQRCDGLHPGEVTTTAGKKMELPANTRAAFLFLKNEYLPIPVISTTPATRMSKQILKELPELVRANVISEETAQRIAAHYENQPNPTTNRLLVVFGILGGLLIGMGIVLIVAHNWDELPKAMKLGIGLLPLLVGQGIAGYIVLKNIQSRAWREGCGAFLCFAIALSISIVGQVYNIEGNFGRFLMAWMLLTLPCIYVLRSSVTAMLYIVGVTWYACEVGYFSYNFMEGSRVPWKYGPMLMLVLPFCYTEFILPGIKNNFYYFISWLLVLSLTVCLGTFQGSDQLLMMAYMSLFSLFILLSEIKLFETQRVLTNAFLVVGSLGIMGSLLILSFEWYWEDIYDNSTLHALAGDVETSVAGAVTLMAIAMLFVVLRTKSAAAINLKAYAFLVFIALFFLGIKTPGAAQLLVNLVVLVFAVYTIRDGARKNHLGILNYGLLIITGLIACRFFDTNFSFVLRGLLFIGVGVGFFAANIYMIKKRKQGA</sequence>
<accession>A0A385SFU9</accession>
<feature type="transmembrane region" description="Helical" evidence="1">
    <location>
        <begin position="305"/>
        <end position="323"/>
    </location>
</feature>
<evidence type="ECO:0000256" key="1">
    <source>
        <dbReference type="SAM" id="Phobius"/>
    </source>
</evidence>
<keyword evidence="1" id="KW-1133">Transmembrane helix</keyword>
<dbReference type="Proteomes" id="UP000266183">
    <property type="component" value="Chromosome"/>
</dbReference>
<feature type="transmembrane region" description="Helical" evidence="1">
    <location>
        <begin position="145"/>
        <end position="164"/>
    </location>
</feature>
<feature type="transmembrane region" description="Helical" evidence="1">
    <location>
        <begin position="201"/>
        <end position="219"/>
    </location>
</feature>
<name>A0A385SFU9_9BACT</name>
<feature type="transmembrane region" description="Helical" evidence="1">
    <location>
        <begin position="423"/>
        <end position="440"/>
    </location>
</feature>
<feature type="transmembrane region" description="Helical" evidence="1">
    <location>
        <begin position="377"/>
        <end position="393"/>
    </location>
</feature>
<feature type="domain" description="DUF2157" evidence="2">
    <location>
        <begin position="82"/>
        <end position="223"/>
    </location>
</feature>
<dbReference type="EMBL" id="CP032382">
    <property type="protein sequence ID" value="AYB30109.1"/>
    <property type="molecule type" value="Genomic_DNA"/>
</dbReference>
<feature type="transmembrane region" description="Helical" evidence="1">
    <location>
        <begin position="400"/>
        <end position="417"/>
    </location>
</feature>
<feature type="transmembrane region" description="Helical" evidence="1">
    <location>
        <begin position="280"/>
        <end position="299"/>
    </location>
</feature>
<proteinExistence type="predicted"/>
<protein>
    <submittedName>
        <fullName evidence="3">DUF2157 domain-containing protein</fullName>
    </submittedName>
</protein>
<dbReference type="AlphaFoldDB" id="A0A385SFU9"/>
<feature type="transmembrane region" description="Helical" evidence="1">
    <location>
        <begin position="226"/>
        <end position="244"/>
    </location>
</feature>
<feature type="transmembrane region" description="Helical" evidence="1">
    <location>
        <begin position="176"/>
        <end position="195"/>
    </location>
</feature>
<reference evidence="4" key="1">
    <citation type="submission" date="2018-09" db="EMBL/GenBank/DDBJ databases">
        <title>Chryseolinea sp. KIS68-18 isolated from soil.</title>
        <authorList>
            <person name="Weon H.-Y."/>
            <person name="Kwon S.-W."/>
            <person name="Lee S.A."/>
        </authorList>
    </citation>
    <scope>NUCLEOTIDE SEQUENCE [LARGE SCALE GENOMIC DNA]</scope>
    <source>
        <strain evidence="4">KIS68-18</strain>
    </source>
</reference>
<keyword evidence="4" id="KW-1185">Reference proteome</keyword>
<keyword evidence="1" id="KW-0472">Membrane</keyword>
<evidence type="ECO:0000313" key="3">
    <source>
        <dbReference type="EMBL" id="AYB30109.1"/>
    </source>
</evidence>
<organism evidence="3 4">
    <name type="scientific">Chryseolinea soli</name>
    <dbReference type="NCBI Taxonomy" id="2321403"/>
    <lineage>
        <taxon>Bacteria</taxon>
        <taxon>Pseudomonadati</taxon>
        <taxon>Bacteroidota</taxon>
        <taxon>Cytophagia</taxon>
        <taxon>Cytophagales</taxon>
        <taxon>Fulvivirgaceae</taxon>
        <taxon>Chryseolinea</taxon>
    </lineage>
</organism>
<dbReference type="KEGG" id="chk:D4L85_05730"/>
<feature type="transmembrane region" description="Helical" evidence="1">
    <location>
        <begin position="475"/>
        <end position="497"/>
    </location>
</feature>
<dbReference type="InterPro" id="IPR018677">
    <property type="entry name" value="DUF2157"/>
</dbReference>
<feature type="transmembrane region" description="Helical" evidence="1">
    <location>
        <begin position="335"/>
        <end position="357"/>
    </location>
</feature>
<keyword evidence="1" id="KW-0812">Transmembrane</keyword>
<feature type="transmembrane region" description="Helical" evidence="1">
    <location>
        <begin position="452"/>
        <end position="469"/>
    </location>
</feature>